<evidence type="ECO:0000256" key="1">
    <source>
        <dbReference type="ARBA" id="ARBA00003469"/>
    </source>
</evidence>
<keyword evidence="8" id="KW-0784">Thiamine biosynthesis</keyword>
<evidence type="ECO:0000256" key="9">
    <source>
        <dbReference type="ARBA" id="ARBA00023004"/>
    </source>
</evidence>
<proteinExistence type="inferred from homology"/>
<dbReference type="PANTHER" id="PTHR31528">
    <property type="entry name" value="4-AMINO-5-HYDROXYMETHYL-2-METHYLPYRIMIDINE PHOSPHATE SYNTHASE THI11-RELATED"/>
    <property type="match status" value="1"/>
</dbReference>
<comment type="catalytic activity">
    <reaction evidence="11">
        <text>N(6)-(pyridoxal phosphate)-L-lysyl-[4-amino-5-hydroxymethyl-2-methylpyrimidine phosphate synthase] + L-histidyl-[4-amino-5-hydroxymethyl-2-methylpyrimidine phosphate synthase] + 2 Fe(3+) + 4 H2O = L-lysyl-[4-amino-5-hydroxymethyl-2-methylpyrimidine phosphate synthase] + (2S)-2-amino-5-hydroxy-4-oxopentanoyl-[4-amino-5-hydroxymethyl-2-methylpyrimidine phosphate synthase] + 4-amino-2-methyl-5-(phosphooxymethyl)pyrimidine + 3-oxopropanoate + 2 Fe(2+) + 2 H(+)</text>
        <dbReference type="Rhea" id="RHEA:65756"/>
        <dbReference type="Rhea" id="RHEA-COMP:16892"/>
        <dbReference type="Rhea" id="RHEA-COMP:16893"/>
        <dbReference type="Rhea" id="RHEA-COMP:16894"/>
        <dbReference type="Rhea" id="RHEA-COMP:16895"/>
        <dbReference type="ChEBI" id="CHEBI:15377"/>
        <dbReference type="ChEBI" id="CHEBI:15378"/>
        <dbReference type="ChEBI" id="CHEBI:29033"/>
        <dbReference type="ChEBI" id="CHEBI:29034"/>
        <dbReference type="ChEBI" id="CHEBI:29969"/>
        <dbReference type="ChEBI" id="CHEBI:29979"/>
        <dbReference type="ChEBI" id="CHEBI:33190"/>
        <dbReference type="ChEBI" id="CHEBI:58354"/>
        <dbReference type="ChEBI" id="CHEBI:143915"/>
        <dbReference type="ChEBI" id="CHEBI:157692"/>
    </reaction>
    <physiologicalReaction direction="left-to-right" evidence="11">
        <dbReference type="Rhea" id="RHEA:65757"/>
    </physiologicalReaction>
</comment>
<comment type="subunit">
    <text evidence="4">Homodimer.</text>
</comment>
<evidence type="ECO:0000256" key="7">
    <source>
        <dbReference type="ARBA" id="ARBA00022898"/>
    </source>
</evidence>
<keyword evidence="7" id="KW-0663">Pyridoxal phosphate</keyword>
<dbReference type="AlphaFoldDB" id="A0A327L245"/>
<dbReference type="OrthoDB" id="9815602at2"/>
<dbReference type="EMBL" id="NPEX01000082">
    <property type="protein sequence ID" value="RAI43552.1"/>
    <property type="molecule type" value="Genomic_DNA"/>
</dbReference>
<evidence type="ECO:0000256" key="8">
    <source>
        <dbReference type="ARBA" id="ARBA00022977"/>
    </source>
</evidence>
<dbReference type="GO" id="GO:0009228">
    <property type="term" value="P:thiamine biosynthetic process"/>
    <property type="evidence" value="ECO:0007669"/>
    <property type="project" value="UniProtKB-KW"/>
</dbReference>
<keyword evidence="9" id="KW-0408">Iron</keyword>
<evidence type="ECO:0000256" key="11">
    <source>
        <dbReference type="ARBA" id="ARBA00048179"/>
    </source>
</evidence>
<keyword evidence="5" id="KW-0808">Transferase</keyword>
<evidence type="ECO:0000256" key="6">
    <source>
        <dbReference type="ARBA" id="ARBA00022723"/>
    </source>
</evidence>
<feature type="domain" description="SsuA/THI5-like" evidence="12">
    <location>
        <begin position="71"/>
        <end position="284"/>
    </location>
</feature>
<evidence type="ECO:0000256" key="4">
    <source>
        <dbReference type="ARBA" id="ARBA00011738"/>
    </source>
</evidence>
<dbReference type="InterPro" id="IPR027939">
    <property type="entry name" value="NMT1/THI5"/>
</dbReference>
<comment type="caution">
    <text evidence="13">The sequence shown here is derived from an EMBL/GenBank/DDBJ whole genome shotgun (WGS) entry which is preliminary data.</text>
</comment>
<gene>
    <name evidence="13" type="ORF">CH341_13660</name>
</gene>
<dbReference type="Gene3D" id="3.40.190.10">
    <property type="entry name" value="Periplasmic binding protein-like II"/>
    <property type="match status" value="2"/>
</dbReference>
<evidence type="ECO:0000256" key="2">
    <source>
        <dbReference type="ARBA" id="ARBA00004948"/>
    </source>
</evidence>
<comment type="similarity">
    <text evidence="3">Belongs to the NMT1/THI5 family.</text>
</comment>
<dbReference type="GO" id="GO:0046872">
    <property type="term" value="F:metal ion binding"/>
    <property type="evidence" value="ECO:0007669"/>
    <property type="project" value="UniProtKB-KW"/>
</dbReference>
<protein>
    <recommendedName>
        <fullName evidence="10">Thiamine pyrimidine synthase</fullName>
    </recommendedName>
</protein>
<accession>A0A327L245</accession>
<organism evidence="13 14">
    <name type="scientific">Rhodoplanes roseus</name>
    <dbReference type="NCBI Taxonomy" id="29409"/>
    <lineage>
        <taxon>Bacteria</taxon>
        <taxon>Pseudomonadati</taxon>
        <taxon>Pseudomonadota</taxon>
        <taxon>Alphaproteobacteria</taxon>
        <taxon>Hyphomicrobiales</taxon>
        <taxon>Nitrobacteraceae</taxon>
        <taxon>Rhodoplanes</taxon>
    </lineage>
</organism>
<dbReference type="InterPro" id="IPR015168">
    <property type="entry name" value="SsuA/THI5"/>
</dbReference>
<evidence type="ECO:0000256" key="10">
    <source>
        <dbReference type="ARBA" id="ARBA00033171"/>
    </source>
</evidence>
<reference evidence="13 14" key="1">
    <citation type="submission" date="2017-07" db="EMBL/GenBank/DDBJ databases">
        <title>Draft Genome Sequences of Select Purple Nonsulfur Bacteria.</title>
        <authorList>
            <person name="Lasarre B."/>
            <person name="Mckinlay J.B."/>
        </authorList>
    </citation>
    <scope>NUCLEOTIDE SEQUENCE [LARGE SCALE GENOMIC DNA]</scope>
    <source>
        <strain evidence="13 14">DSM 5909</strain>
    </source>
</reference>
<comment type="pathway">
    <text evidence="2">Cofactor biosynthesis; thiamine diphosphate biosynthesis.</text>
</comment>
<evidence type="ECO:0000313" key="13">
    <source>
        <dbReference type="EMBL" id="RAI43552.1"/>
    </source>
</evidence>
<keyword evidence="6" id="KW-0479">Metal-binding</keyword>
<dbReference type="Proteomes" id="UP000249130">
    <property type="component" value="Unassembled WGS sequence"/>
</dbReference>
<dbReference type="SUPFAM" id="SSF53850">
    <property type="entry name" value="Periplasmic binding protein-like II"/>
    <property type="match status" value="1"/>
</dbReference>
<evidence type="ECO:0000256" key="3">
    <source>
        <dbReference type="ARBA" id="ARBA00009406"/>
    </source>
</evidence>
<evidence type="ECO:0000259" key="12">
    <source>
        <dbReference type="Pfam" id="PF09084"/>
    </source>
</evidence>
<keyword evidence="14" id="KW-1185">Reference proteome</keyword>
<dbReference type="GO" id="GO:0016740">
    <property type="term" value="F:transferase activity"/>
    <property type="evidence" value="ECO:0007669"/>
    <property type="project" value="UniProtKB-KW"/>
</dbReference>
<evidence type="ECO:0000313" key="14">
    <source>
        <dbReference type="Proteomes" id="UP000249130"/>
    </source>
</evidence>
<dbReference type="PANTHER" id="PTHR31528:SF1">
    <property type="entry name" value="4-AMINO-5-HYDROXYMETHYL-2-METHYLPYRIMIDINE PHOSPHATE SYNTHASE THI11-RELATED"/>
    <property type="match status" value="1"/>
</dbReference>
<name>A0A327L245_9BRAD</name>
<dbReference type="Pfam" id="PF09084">
    <property type="entry name" value="NMT1"/>
    <property type="match status" value="1"/>
</dbReference>
<sequence length="366" mass="39775">MDLACRTDAGCDPPPISSRFLPRLGCNRRTKMSTFTKLIGLALTAMVALTPSARAQGTDVKFILDFISLGRHAPWYVALGKGYYKDEGLNVTILPSKGTADAIRSVVTGIAEIGFIDIPSLVASGSAAGNVKIVAVNYQKPPYCVFSLDPGANITQPKQLAGLEFGSSTSSFLPRIMQAFMEMNGVDSKTLKVVNIDGSARVPMLAARKVASVDQFIMSEPAIRRAVTDATPKCLFLGDFGLDIYSNSIGTTEEFLTKHPDVVKKFVRASLRGWQYALAHPEEAAQIQVQYVKALNPEIIAEEVKILKRIAVTPEVEKNGFGTVSLDTMKRTVDFMNKNVEIAGEKLTAEQIYRPGFLPETPVLPQ</sequence>
<comment type="function">
    <text evidence="1">Responsible for the formation of the pyrimidine heterocycle in the thiamine biosynthesis pathway. Catalyzes the formation of hydroxymethylpyrimidine phosphate (HMP-P) from histidine and pyridoxal phosphate (PLP). The protein uses PLP and the active site histidine to form HMP-P, generating an inactive enzyme. The enzyme can only undergo a single turnover, which suggests it is a suicide enzyme.</text>
</comment>
<evidence type="ECO:0000256" key="5">
    <source>
        <dbReference type="ARBA" id="ARBA00022679"/>
    </source>
</evidence>